<name>G7DUS7_MIXOS</name>
<dbReference type="SMART" id="SM00753">
    <property type="entry name" value="PAM"/>
    <property type="match status" value="1"/>
</dbReference>
<dbReference type="PROSITE" id="PS50250">
    <property type="entry name" value="PCI"/>
    <property type="match status" value="1"/>
</dbReference>
<dbReference type="PANTHER" id="PTHR12732:SF0">
    <property type="entry name" value="PCI DOMAIN-CONTAINING PROTEIN 2"/>
    <property type="match status" value="1"/>
</dbReference>
<sequence length="435" mass="49292">MSGILRYGDMLAVSLRKQDGPNLALALDVNERTHAELIQRSVSPAEDYNNPSWVHQLSSKLLPSAYNGLPNEPSSPWHEMASAHIVTVLHLNEIDHRGLQRRDHIAAYLSHAVLVNAFMRWFSTSGTPKGWSLPVLYGILRDLRALAALADVELRMRDEKANKLEEASRSITKAFTACLGDRATKFEQSKRLGTYHTACLLFKTYFKLKTTALCKNIIRGIGSATDLPPLTVFSKADQITYRYYMGVFAFLREDYQAAESEFVFCFEQCSRTAKRNQELILGYLIPLRLLKGIMPTALLLRPFPALKNLYGPFITAYRRGDVKYYDEALQWAERRLVERSCYLIVERAREGCLRGFLKKTWLCSQRSTRMSIRTFQSALKIAGVDMESDEVECVIANMIYKGHMKGYISHEHAIVVLSAKGPFPPLESRLAVVVA</sequence>
<dbReference type="Pfam" id="PF01399">
    <property type="entry name" value="PCI"/>
    <property type="match status" value="1"/>
</dbReference>
<dbReference type="STRING" id="764103.G7DUS7"/>
<keyword evidence="5" id="KW-1185">Reference proteome</keyword>
<dbReference type="AlphaFoldDB" id="G7DUS7"/>
<dbReference type="FunCoup" id="G7DUS7">
    <property type="interactions" value="475"/>
</dbReference>
<evidence type="ECO:0000256" key="1">
    <source>
        <dbReference type="ARBA" id="ARBA00025771"/>
    </source>
</evidence>
<reference evidence="4 5" key="2">
    <citation type="journal article" date="2012" name="Open Biol.">
        <title>Characteristics of nucleosomes and linker DNA regions on the genome of the basidiomycete Mixia osmundae revealed by mono- and dinucleosome mapping.</title>
        <authorList>
            <person name="Nishida H."/>
            <person name="Kondo S."/>
            <person name="Matsumoto T."/>
            <person name="Suzuki Y."/>
            <person name="Yoshikawa H."/>
            <person name="Taylor T.D."/>
            <person name="Sugiyama J."/>
        </authorList>
    </citation>
    <scope>NUCLEOTIDE SEQUENCE [LARGE SCALE GENOMIC DNA]</scope>
    <source>
        <strain evidence="5">CBS 9802 / IAM 14324 / JCM 22182 / KY 12970</strain>
    </source>
</reference>
<dbReference type="GO" id="GO:0006368">
    <property type="term" value="P:transcription elongation by RNA polymerase II"/>
    <property type="evidence" value="ECO:0007669"/>
    <property type="project" value="TreeGrafter"/>
</dbReference>
<comment type="caution">
    <text evidence="4">The sequence shown here is derived from an EMBL/GenBank/DDBJ whole genome shotgun (WGS) entry which is preliminary data.</text>
</comment>
<accession>G7DUS7</accession>
<comment type="similarity">
    <text evidence="1">Belongs to the CSN12 family.</text>
</comment>
<dbReference type="FunFam" id="1.10.10.10:FF:000146">
    <property type="entry name" value="PCI domain-containing protein 2 homolog"/>
    <property type="match status" value="1"/>
</dbReference>
<dbReference type="InterPro" id="IPR045114">
    <property type="entry name" value="Csn12-like"/>
</dbReference>
<dbReference type="InterPro" id="IPR000717">
    <property type="entry name" value="PCI_dom"/>
</dbReference>
<evidence type="ECO:0000313" key="5">
    <source>
        <dbReference type="Proteomes" id="UP000009131"/>
    </source>
</evidence>
<dbReference type="PANTHER" id="PTHR12732">
    <property type="entry name" value="UNCHARACTERIZED PROTEASOME COMPONENT REGION PCI-CONTAINING"/>
    <property type="match status" value="1"/>
</dbReference>
<protein>
    <recommendedName>
        <fullName evidence="2">Protein CSN12 homolog</fullName>
    </recommendedName>
</protein>
<dbReference type="GO" id="GO:0003690">
    <property type="term" value="F:double-stranded DNA binding"/>
    <property type="evidence" value="ECO:0007669"/>
    <property type="project" value="InterPro"/>
</dbReference>
<proteinExistence type="inferred from homology"/>
<gene>
    <name evidence="4" type="primary">Mo00988</name>
    <name evidence="4" type="ORF">E5Q_00988</name>
</gene>
<feature type="domain" description="PCI" evidence="3">
    <location>
        <begin position="239"/>
        <end position="422"/>
    </location>
</feature>
<dbReference type="InterPro" id="IPR036388">
    <property type="entry name" value="WH-like_DNA-bd_sf"/>
</dbReference>
<evidence type="ECO:0000256" key="2">
    <source>
        <dbReference type="ARBA" id="ARBA00073854"/>
    </source>
</evidence>
<dbReference type="OrthoDB" id="10252687at2759"/>
<evidence type="ECO:0000259" key="3">
    <source>
        <dbReference type="PROSITE" id="PS50250"/>
    </source>
</evidence>
<dbReference type="EMBL" id="BABT02000032">
    <property type="protein sequence ID" value="GAA94337.1"/>
    <property type="molecule type" value="Genomic_DNA"/>
</dbReference>
<dbReference type="Gene3D" id="1.10.10.10">
    <property type="entry name" value="Winged helix-like DNA-binding domain superfamily/Winged helix DNA-binding domain"/>
    <property type="match status" value="1"/>
</dbReference>
<dbReference type="Proteomes" id="UP000009131">
    <property type="component" value="Unassembled WGS sequence"/>
</dbReference>
<dbReference type="OMA" id="ESQTNWI"/>
<dbReference type="InParanoid" id="G7DUS7"/>
<dbReference type="GO" id="GO:0070390">
    <property type="term" value="C:transcription export complex 2"/>
    <property type="evidence" value="ECO:0007669"/>
    <property type="project" value="TreeGrafter"/>
</dbReference>
<organism evidence="4 5">
    <name type="scientific">Mixia osmundae (strain CBS 9802 / IAM 14324 / JCM 22182 / KY 12970)</name>
    <dbReference type="NCBI Taxonomy" id="764103"/>
    <lineage>
        <taxon>Eukaryota</taxon>
        <taxon>Fungi</taxon>
        <taxon>Dikarya</taxon>
        <taxon>Basidiomycota</taxon>
        <taxon>Pucciniomycotina</taxon>
        <taxon>Mixiomycetes</taxon>
        <taxon>Mixiales</taxon>
        <taxon>Mixiaceae</taxon>
        <taxon>Mixia</taxon>
    </lineage>
</organism>
<dbReference type="GO" id="GO:0000973">
    <property type="term" value="P:post-transcriptional tethering of RNA polymerase II gene DNA at nuclear periphery"/>
    <property type="evidence" value="ECO:0007669"/>
    <property type="project" value="TreeGrafter"/>
</dbReference>
<reference evidence="4 5" key="1">
    <citation type="journal article" date="2011" name="J. Gen. Appl. Microbiol.">
        <title>Draft genome sequencing of the enigmatic basidiomycete Mixia osmundae.</title>
        <authorList>
            <person name="Nishida H."/>
            <person name="Nagatsuka Y."/>
            <person name="Sugiyama J."/>
        </authorList>
    </citation>
    <scope>NUCLEOTIDE SEQUENCE [LARGE SCALE GENOMIC DNA]</scope>
    <source>
        <strain evidence="5">CBS 9802 / IAM 14324 / JCM 22182 / KY 12970</strain>
    </source>
</reference>
<dbReference type="HOGENOM" id="CLU_031567_2_1_1"/>
<dbReference type="GO" id="GO:0016973">
    <property type="term" value="P:poly(A)+ mRNA export from nucleus"/>
    <property type="evidence" value="ECO:0007669"/>
    <property type="project" value="TreeGrafter"/>
</dbReference>
<dbReference type="GO" id="GO:0003723">
    <property type="term" value="F:RNA binding"/>
    <property type="evidence" value="ECO:0007669"/>
    <property type="project" value="InterPro"/>
</dbReference>
<evidence type="ECO:0000313" key="4">
    <source>
        <dbReference type="EMBL" id="GAA94337.1"/>
    </source>
</evidence>
<dbReference type="eggNOG" id="KOG2688">
    <property type="taxonomic scope" value="Eukaryota"/>
</dbReference>
<dbReference type="RefSeq" id="XP_014566010.1">
    <property type="nucleotide sequence ID" value="XM_014710524.1"/>
</dbReference>